<evidence type="ECO:0000313" key="5">
    <source>
        <dbReference type="Proteomes" id="UP001304515"/>
    </source>
</evidence>
<dbReference type="KEGG" id="fcj:RN605_00170"/>
<dbReference type="EMBL" id="CP134878">
    <property type="protein sequence ID" value="WNM17733.1"/>
    <property type="molecule type" value="Genomic_DNA"/>
</dbReference>
<reference evidence="3 5" key="1">
    <citation type="submission" date="2023-09" db="EMBL/GenBank/DDBJ databases">
        <title>Flavobacterium sp. a novel bacteria isolate from Pepper rhizosphere.</title>
        <authorList>
            <person name="Peng Y."/>
            <person name="Lee J."/>
        </authorList>
    </citation>
    <scope>NUCLEOTIDE SEQUENCE</scope>
    <source>
        <strain evidence="3">PMR2A8</strain>
        <strain evidence="4 5">PMTSA4</strain>
    </source>
</reference>
<dbReference type="AlphaFoldDB" id="A0AA96ESN3"/>
<name>A0AA96ESN3_9FLAO</name>
<dbReference type="Proteomes" id="UP001304515">
    <property type="component" value="Chromosome"/>
</dbReference>
<dbReference type="InterPro" id="IPR049492">
    <property type="entry name" value="BD-FAE-like_dom"/>
</dbReference>
<dbReference type="PANTHER" id="PTHR48081:SF6">
    <property type="entry name" value="PEPTIDASE S9 PROLYL OLIGOPEPTIDASE CATALYTIC DOMAIN-CONTAINING PROTEIN"/>
    <property type="match status" value="1"/>
</dbReference>
<dbReference type="InterPro" id="IPR050300">
    <property type="entry name" value="GDXG_lipolytic_enzyme"/>
</dbReference>
<protein>
    <submittedName>
        <fullName evidence="3">Alpha/beta hydrolase</fullName>
    </submittedName>
</protein>
<accession>A0AA96ESN3</accession>
<keyword evidence="5" id="KW-1185">Reference proteome</keyword>
<dbReference type="PANTHER" id="PTHR48081">
    <property type="entry name" value="AB HYDROLASE SUPERFAMILY PROTEIN C4A8.06C"/>
    <property type="match status" value="1"/>
</dbReference>
<dbReference type="GO" id="GO:0016787">
    <property type="term" value="F:hydrolase activity"/>
    <property type="evidence" value="ECO:0007669"/>
    <property type="project" value="UniProtKB-KW"/>
</dbReference>
<feature type="domain" description="BD-FAE-like" evidence="2">
    <location>
        <begin position="46"/>
        <end position="238"/>
    </location>
</feature>
<dbReference type="Gene3D" id="3.40.50.1820">
    <property type="entry name" value="alpha/beta hydrolase"/>
    <property type="match status" value="1"/>
</dbReference>
<evidence type="ECO:0000313" key="4">
    <source>
        <dbReference type="EMBL" id="WNM21786.1"/>
    </source>
</evidence>
<keyword evidence="1 3" id="KW-0378">Hydrolase</keyword>
<dbReference type="Pfam" id="PF20434">
    <property type="entry name" value="BD-FAE"/>
    <property type="match status" value="1"/>
</dbReference>
<gene>
    <name evidence="4" type="ORF">RN605_00170</name>
    <name evidence="3" type="ORF">RN608_06870</name>
</gene>
<organism evidence="3">
    <name type="scientific">Flavobacterium capsici</name>
    <dbReference type="NCBI Taxonomy" id="3075618"/>
    <lineage>
        <taxon>Bacteria</taxon>
        <taxon>Pseudomonadati</taxon>
        <taxon>Bacteroidota</taxon>
        <taxon>Flavobacteriia</taxon>
        <taxon>Flavobacteriales</taxon>
        <taxon>Flavobacteriaceae</taxon>
        <taxon>Flavobacterium</taxon>
    </lineage>
</organism>
<dbReference type="SUPFAM" id="SSF53474">
    <property type="entry name" value="alpha/beta-Hydrolases"/>
    <property type="match status" value="1"/>
</dbReference>
<sequence>MQSQVKIIPVWKDVIPNEIINPQYTENQIYKDSIFQKTSNVSVPTLTIYFPEKANGTSILIFPGGGYEHLSMCKEGEKVAKWLNSLGITAFVLKYRLPSDKIMKDKSIGPLQDAQEAIRIIRRNALEWKINKIGVIGFSAGGHLAASLSTRFNENFYSTSDTASSRPDFSLLIYPVISMKNEITHKRSQANLLGNKPSKKEIETFSVELSVTNETPNTFIVHATDDKSVPVENSINYYLALKKNNVPAEIHLYEKGGHGFGLGVKDTSKFWTDACINWLKSLNYL</sequence>
<evidence type="ECO:0000256" key="1">
    <source>
        <dbReference type="ARBA" id="ARBA00022801"/>
    </source>
</evidence>
<evidence type="ECO:0000313" key="3">
    <source>
        <dbReference type="EMBL" id="WNM17733.1"/>
    </source>
</evidence>
<evidence type="ECO:0000259" key="2">
    <source>
        <dbReference type="Pfam" id="PF20434"/>
    </source>
</evidence>
<dbReference type="RefSeq" id="WP_313321381.1">
    <property type="nucleotide sequence ID" value="NZ_CP134878.1"/>
</dbReference>
<dbReference type="InterPro" id="IPR029058">
    <property type="entry name" value="AB_hydrolase_fold"/>
</dbReference>
<proteinExistence type="predicted"/>
<accession>A0AA96F0T4</accession>
<dbReference type="EMBL" id="CP134890">
    <property type="protein sequence ID" value="WNM21786.1"/>
    <property type="molecule type" value="Genomic_DNA"/>
</dbReference>